<sequence>MSSVTTSHPAHHPLSSEWVLSRLSSRLQGSFRECALTVAFSGGVDSTVLLHLLTRLRDQGFVSDVRAVHVHHGLSEFADHWAQHCRSICDQWDVPLIVAKVALKKEGNGLEQAARDARYQVFVDVLPAGGCLLQGHHRDDQAETILLRLFRGTGMDGIQGIPECRALGEGTLFRPLLNVPRAAFDAYVAVNELKHIEDDSNTDEQFSRNFLRQRLIPMVEERWPGASGRLVEFAGEVGQLNERLLLDTKFQLEKCLGYRPEWLLEKRPLIRLDSLRQLEGYSQRLVVREWLKMQGCQPPSRDALEQIFREVIDARIDAEPRIKISDDFVLSRYQEMLVVMDENTKLLPFAPMLWDWQKDAVLNLGDRSLFCYKASAGSGKAIYLPQKPLLLKRRCHIPSDAKFAISGRKGRKTLKKWLQEYKVAPWLREYFPFIFDGDQMVAAPGLWVCEGYLSASDDGFSCRWQTYV</sequence>
<dbReference type="PANTHER" id="PTHR43033:SF1">
    <property type="entry name" value="TRNA(ILE)-LYSIDINE SYNTHASE-RELATED"/>
    <property type="match status" value="1"/>
</dbReference>
<dbReference type="Gene3D" id="3.40.50.620">
    <property type="entry name" value="HUPs"/>
    <property type="match status" value="1"/>
</dbReference>
<dbReference type="Pfam" id="PF09179">
    <property type="entry name" value="TilS"/>
    <property type="match status" value="1"/>
</dbReference>
<evidence type="ECO:0000256" key="2">
    <source>
        <dbReference type="ARBA" id="ARBA00022490"/>
    </source>
</evidence>
<organism evidence="10 11">
    <name type="scientific">Endozoicomonas elysicola</name>
    <dbReference type="NCBI Taxonomy" id="305900"/>
    <lineage>
        <taxon>Bacteria</taxon>
        <taxon>Pseudomonadati</taxon>
        <taxon>Pseudomonadota</taxon>
        <taxon>Gammaproteobacteria</taxon>
        <taxon>Oceanospirillales</taxon>
        <taxon>Endozoicomonadaceae</taxon>
        <taxon>Endozoicomonas</taxon>
    </lineage>
</organism>
<dbReference type="STRING" id="305900.GV64_16215"/>
<comment type="subcellular location">
    <subcellularLocation>
        <location evidence="1 8">Cytoplasm</location>
    </subcellularLocation>
</comment>
<dbReference type="InterPro" id="IPR011063">
    <property type="entry name" value="TilS/TtcA_N"/>
</dbReference>
<evidence type="ECO:0000256" key="4">
    <source>
        <dbReference type="ARBA" id="ARBA00022694"/>
    </source>
</evidence>
<dbReference type="AlphaFoldDB" id="A0A081KD38"/>
<keyword evidence="3 8" id="KW-0436">Ligase</keyword>
<evidence type="ECO:0000313" key="11">
    <source>
        <dbReference type="Proteomes" id="UP000027997"/>
    </source>
</evidence>
<evidence type="ECO:0000256" key="1">
    <source>
        <dbReference type="ARBA" id="ARBA00004496"/>
    </source>
</evidence>
<keyword evidence="5 8" id="KW-0547">Nucleotide-binding</keyword>
<dbReference type="EMBL" id="JOJP01000001">
    <property type="protein sequence ID" value="KEI72064.1"/>
    <property type="molecule type" value="Genomic_DNA"/>
</dbReference>
<dbReference type="InterPro" id="IPR015262">
    <property type="entry name" value="tRNA_Ile_lys_synt_subst-bd"/>
</dbReference>
<comment type="caution">
    <text evidence="10">The sequence shown here is derived from an EMBL/GenBank/DDBJ whole genome shotgun (WGS) entry which is preliminary data.</text>
</comment>
<dbReference type="InterPro" id="IPR012094">
    <property type="entry name" value="tRNA_Ile_lys_synt"/>
</dbReference>
<evidence type="ECO:0000259" key="9">
    <source>
        <dbReference type="SMART" id="SM00977"/>
    </source>
</evidence>
<dbReference type="InterPro" id="IPR014729">
    <property type="entry name" value="Rossmann-like_a/b/a_fold"/>
</dbReference>
<dbReference type="SUPFAM" id="SSF52402">
    <property type="entry name" value="Adenine nucleotide alpha hydrolases-like"/>
    <property type="match status" value="1"/>
</dbReference>
<dbReference type="SMART" id="SM00977">
    <property type="entry name" value="TilS_C"/>
    <property type="match status" value="1"/>
</dbReference>
<evidence type="ECO:0000313" key="10">
    <source>
        <dbReference type="EMBL" id="KEI72064.1"/>
    </source>
</evidence>
<accession>A0A081KD38</accession>
<keyword evidence="11" id="KW-1185">Reference proteome</keyword>
<evidence type="ECO:0000256" key="3">
    <source>
        <dbReference type="ARBA" id="ARBA00022598"/>
    </source>
</evidence>
<dbReference type="SUPFAM" id="SSF56037">
    <property type="entry name" value="PheT/TilS domain"/>
    <property type="match status" value="1"/>
</dbReference>
<evidence type="ECO:0000256" key="5">
    <source>
        <dbReference type="ARBA" id="ARBA00022741"/>
    </source>
</evidence>
<keyword evidence="2 8" id="KW-0963">Cytoplasm</keyword>
<gene>
    <name evidence="8" type="primary">tilS</name>
    <name evidence="10" type="ORF">GV64_16215</name>
</gene>
<keyword evidence="4 8" id="KW-0819">tRNA processing</keyword>
<keyword evidence="6 8" id="KW-0067">ATP-binding</keyword>
<comment type="catalytic activity">
    <reaction evidence="7 8">
        <text>cytidine(34) in tRNA(Ile2) + L-lysine + ATP = lysidine(34) in tRNA(Ile2) + AMP + diphosphate + H(+)</text>
        <dbReference type="Rhea" id="RHEA:43744"/>
        <dbReference type="Rhea" id="RHEA-COMP:10625"/>
        <dbReference type="Rhea" id="RHEA-COMP:10670"/>
        <dbReference type="ChEBI" id="CHEBI:15378"/>
        <dbReference type="ChEBI" id="CHEBI:30616"/>
        <dbReference type="ChEBI" id="CHEBI:32551"/>
        <dbReference type="ChEBI" id="CHEBI:33019"/>
        <dbReference type="ChEBI" id="CHEBI:82748"/>
        <dbReference type="ChEBI" id="CHEBI:83665"/>
        <dbReference type="ChEBI" id="CHEBI:456215"/>
        <dbReference type="EC" id="6.3.4.19"/>
    </reaction>
</comment>
<dbReference type="GO" id="GO:0032267">
    <property type="term" value="F:tRNA(Ile)-lysidine synthase activity"/>
    <property type="evidence" value="ECO:0007669"/>
    <property type="project" value="UniProtKB-EC"/>
</dbReference>
<dbReference type="GO" id="GO:0005524">
    <property type="term" value="F:ATP binding"/>
    <property type="evidence" value="ECO:0007669"/>
    <property type="project" value="UniProtKB-UniRule"/>
</dbReference>
<feature type="binding site" evidence="8">
    <location>
        <begin position="41"/>
        <end position="46"/>
    </location>
    <ligand>
        <name>ATP</name>
        <dbReference type="ChEBI" id="CHEBI:30616"/>
    </ligand>
</feature>
<protein>
    <recommendedName>
        <fullName evidence="8">tRNA(Ile)-lysidine synthase</fullName>
        <ecNumber evidence="8">6.3.4.19</ecNumber>
    </recommendedName>
    <alternativeName>
        <fullName evidence="8">tRNA(Ile)-2-lysyl-cytidine synthase</fullName>
    </alternativeName>
    <alternativeName>
        <fullName evidence="8">tRNA(Ile)-lysidine synthetase</fullName>
    </alternativeName>
</protein>
<evidence type="ECO:0000256" key="8">
    <source>
        <dbReference type="HAMAP-Rule" id="MF_01161"/>
    </source>
</evidence>
<evidence type="ECO:0000256" key="6">
    <source>
        <dbReference type="ARBA" id="ARBA00022840"/>
    </source>
</evidence>
<reference evidence="10 11" key="1">
    <citation type="submission" date="2014-06" db="EMBL/GenBank/DDBJ databases">
        <title>Whole Genome Sequences of Three Symbiotic Endozoicomonas Bacteria.</title>
        <authorList>
            <person name="Neave M.J."/>
            <person name="Apprill A."/>
            <person name="Voolstra C.R."/>
        </authorList>
    </citation>
    <scope>NUCLEOTIDE SEQUENCE [LARGE SCALE GENOMIC DNA]</scope>
    <source>
        <strain evidence="10 11">DSM 22380</strain>
    </source>
</reference>
<dbReference type="HAMAP" id="MF_01161">
    <property type="entry name" value="tRNA_Ile_lys_synt"/>
    <property type="match status" value="1"/>
</dbReference>
<comment type="function">
    <text evidence="8">Ligates lysine onto the cytidine present at position 34 of the AUA codon-specific tRNA(Ile) that contains the anticodon CAU, in an ATP-dependent manner. Cytidine is converted to lysidine, thus changing the amino acid specificity of the tRNA from methionine to isoleucine.</text>
</comment>
<dbReference type="Proteomes" id="UP000027997">
    <property type="component" value="Unassembled WGS sequence"/>
</dbReference>
<dbReference type="Pfam" id="PF11734">
    <property type="entry name" value="TilS_C"/>
    <property type="match status" value="1"/>
</dbReference>
<dbReference type="CDD" id="cd01992">
    <property type="entry name" value="TilS_N"/>
    <property type="match status" value="1"/>
</dbReference>
<dbReference type="Gene3D" id="1.20.59.20">
    <property type="match status" value="1"/>
</dbReference>
<dbReference type="GO" id="GO:0005737">
    <property type="term" value="C:cytoplasm"/>
    <property type="evidence" value="ECO:0007669"/>
    <property type="project" value="UniProtKB-SubCell"/>
</dbReference>
<dbReference type="InterPro" id="IPR012795">
    <property type="entry name" value="tRNA_Ile_lys_synt_N"/>
</dbReference>
<dbReference type="RefSeq" id="WP_020584369.1">
    <property type="nucleotide sequence ID" value="NZ_JOJP01000001.1"/>
</dbReference>
<dbReference type="eggNOG" id="COG0037">
    <property type="taxonomic scope" value="Bacteria"/>
</dbReference>
<comment type="domain">
    <text evidence="8">The N-terminal region contains the highly conserved SGGXDS motif, predicted to be a P-loop motif involved in ATP binding.</text>
</comment>
<dbReference type="NCBIfam" id="TIGR02432">
    <property type="entry name" value="lysidine_TilS_N"/>
    <property type="match status" value="1"/>
</dbReference>
<name>A0A081KD38_9GAMM</name>
<feature type="domain" description="Lysidine-tRNA(Ile) synthetase C-terminal" evidence="9">
    <location>
        <begin position="391"/>
        <end position="464"/>
    </location>
</feature>
<dbReference type="SUPFAM" id="SSF82829">
    <property type="entry name" value="MesJ substrate recognition domain-like"/>
    <property type="match status" value="1"/>
</dbReference>
<evidence type="ECO:0000256" key="7">
    <source>
        <dbReference type="ARBA" id="ARBA00048539"/>
    </source>
</evidence>
<dbReference type="NCBIfam" id="TIGR02433">
    <property type="entry name" value="lysidine_TilS_C"/>
    <property type="match status" value="1"/>
</dbReference>
<comment type="similarity">
    <text evidence="8">Belongs to the tRNA(Ile)-lysidine synthase family.</text>
</comment>
<dbReference type="GO" id="GO:0006400">
    <property type="term" value="P:tRNA modification"/>
    <property type="evidence" value="ECO:0007669"/>
    <property type="project" value="UniProtKB-UniRule"/>
</dbReference>
<dbReference type="EC" id="6.3.4.19" evidence="8"/>
<dbReference type="InterPro" id="IPR012796">
    <property type="entry name" value="Lysidine-tRNA-synth_C"/>
</dbReference>
<dbReference type="Pfam" id="PF01171">
    <property type="entry name" value="ATP_bind_3"/>
    <property type="match status" value="1"/>
</dbReference>
<dbReference type="PANTHER" id="PTHR43033">
    <property type="entry name" value="TRNA(ILE)-LYSIDINE SYNTHASE-RELATED"/>
    <property type="match status" value="1"/>
</dbReference>
<proteinExistence type="inferred from homology"/>